<evidence type="ECO:0000313" key="9">
    <source>
        <dbReference type="EMBL" id="GLB51949.1"/>
    </source>
</evidence>
<evidence type="ECO:0000256" key="2">
    <source>
        <dbReference type="ARBA" id="ARBA00009765"/>
    </source>
</evidence>
<organism evidence="9 10">
    <name type="scientific">Neptunitalea chrysea</name>
    <dbReference type="NCBI Taxonomy" id="1647581"/>
    <lineage>
        <taxon>Bacteria</taxon>
        <taxon>Pseudomonadati</taxon>
        <taxon>Bacteroidota</taxon>
        <taxon>Flavobacteriia</taxon>
        <taxon>Flavobacteriales</taxon>
        <taxon>Flavobacteriaceae</taxon>
        <taxon>Neptunitalea</taxon>
    </lineage>
</organism>
<dbReference type="FunFam" id="1.20.58.340:FF:000012">
    <property type="entry name" value="Magnesium transport protein CorA"/>
    <property type="match status" value="1"/>
</dbReference>
<name>A0A9W6EU02_9FLAO</name>
<feature type="transmembrane region" description="Helical" evidence="8">
    <location>
        <begin position="302"/>
        <end position="322"/>
    </location>
</feature>
<comment type="caution">
    <text evidence="9">The sequence shown here is derived from an EMBL/GenBank/DDBJ whole genome shotgun (WGS) entry which is preliminary data.</text>
</comment>
<proteinExistence type="inferred from homology"/>
<keyword evidence="8" id="KW-0460">Magnesium</keyword>
<dbReference type="Gene3D" id="3.30.460.20">
    <property type="entry name" value="CorA soluble domain-like"/>
    <property type="match status" value="1"/>
</dbReference>
<dbReference type="InterPro" id="IPR045861">
    <property type="entry name" value="CorA_cytoplasmic_dom"/>
</dbReference>
<keyword evidence="10" id="KW-1185">Reference proteome</keyword>
<dbReference type="GO" id="GO:0005886">
    <property type="term" value="C:plasma membrane"/>
    <property type="evidence" value="ECO:0007669"/>
    <property type="project" value="UniProtKB-SubCell"/>
</dbReference>
<dbReference type="GO" id="GO:0050897">
    <property type="term" value="F:cobalt ion binding"/>
    <property type="evidence" value="ECO:0007669"/>
    <property type="project" value="TreeGrafter"/>
</dbReference>
<dbReference type="SUPFAM" id="SSF143865">
    <property type="entry name" value="CorA soluble domain-like"/>
    <property type="match status" value="1"/>
</dbReference>
<comment type="function">
    <text evidence="8">Mediates influx of magnesium ions.</text>
</comment>
<evidence type="ECO:0000256" key="5">
    <source>
        <dbReference type="ARBA" id="ARBA00022692"/>
    </source>
</evidence>
<keyword evidence="7 8" id="KW-0472">Membrane</keyword>
<evidence type="ECO:0000256" key="3">
    <source>
        <dbReference type="ARBA" id="ARBA00022448"/>
    </source>
</evidence>
<keyword evidence="5 8" id="KW-0812">Transmembrane</keyword>
<dbReference type="InterPro" id="IPR002523">
    <property type="entry name" value="MgTranspt_CorA/ZnTranspt_ZntB"/>
</dbReference>
<evidence type="ECO:0000256" key="6">
    <source>
        <dbReference type="ARBA" id="ARBA00022989"/>
    </source>
</evidence>
<dbReference type="GO" id="GO:0015095">
    <property type="term" value="F:magnesium ion transmembrane transporter activity"/>
    <property type="evidence" value="ECO:0007669"/>
    <property type="project" value="UniProtKB-UniRule"/>
</dbReference>
<dbReference type="InterPro" id="IPR004488">
    <property type="entry name" value="Mg/Co-transport_prot_CorA"/>
</dbReference>
<comment type="subcellular location">
    <subcellularLocation>
        <location evidence="1">Cell membrane</location>
        <topology evidence="1">Multi-pass membrane protein</topology>
    </subcellularLocation>
    <subcellularLocation>
        <location evidence="8">Membrane</location>
        <topology evidence="8">Multi-pass membrane protein</topology>
    </subcellularLocation>
</comment>
<feature type="transmembrane region" description="Helical" evidence="8">
    <location>
        <begin position="334"/>
        <end position="354"/>
    </location>
</feature>
<evidence type="ECO:0000313" key="10">
    <source>
        <dbReference type="Proteomes" id="UP001143545"/>
    </source>
</evidence>
<dbReference type="NCBIfam" id="TIGR00383">
    <property type="entry name" value="corA"/>
    <property type="match status" value="1"/>
</dbReference>
<dbReference type="Gene3D" id="1.20.58.340">
    <property type="entry name" value="Magnesium transport protein CorA, transmembrane region"/>
    <property type="match status" value="2"/>
</dbReference>
<dbReference type="EMBL" id="BRVP01000005">
    <property type="protein sequence ID" value="GLB51949.1"/>
    <property type="molecule type" value="Genomic_DNA"/>
</dbReference>
<sequence length="360" mass="42501">MFMAKRKFKIRKPSKAEKKIGLPPGTVTYMGDKEDISLHVEVIDYNADIYSLQNYKDITETFELGTDDSITWTNITGLNNVDDVKKLGAYYDIHPLILEDIVDPYQRPKIDEFDDYVFVVAKMLYYKENQLVVEHISIIMGEGYVLTFQESEYDVFDGLRKRLEAGKGRIRTQNSDYLLFCILDSIIDNYFLIMEAISEKIEFMEDQLFQDSEETSSQQIQELKREALSIRKAIFPLREVLSRLEKLDTKYVYPQTTNYFKDLYDNIVQVIETIELYREMIWGLIDMYMSTISNKMNNVMKVLTIIATIFIPLTFIAGIYGMNFDNMPELHYKYGYYVVWGVMLVILFLMILYFKRKKWL</sequence>
<evidence type="ECO:0000256" key="8">
    <source>
        <dbReference type="RuleBase" id="RU362010"/>
    </source>
</evidence>
<dbReference type="AlphaFoldDB" id="A0A9W6EU02"/>
<reference evidence="9" key="1">
    <citation type="submission" date="2022-07" db="EMBL/GenBank/DDBJ databases">
        <title>Taxonomy of Novel Oxalotrophic and Methylotrophic Bacteria.</title>
        <authorList>
            <person name="Sahin N."/>
            <person name="Tani A."/>
        </authorList>
    </citation>
    <scope>NUCLEOTIDE SEQUENCE</scope>
    <source>
        <strain evidence="9">AM327</strain>
    </source>
</reference>
<keyword evidence="8" id="KW-0406">Ion transport</keyword>
<keyword evidence="6 8" id="KW-1133">Transmembrane helix</keyword>
<keyword evidence="4 8" id="KW-1003">Cell membrane</keyword>
<dbReference type="CDD" id="cd12828">
    <property type="entry name" value="TmCorA-like_1"/>
    <property type="match status" value="1"/>
</dbReference>
<dbReference type="SUPFAM" id="SSF144083">
    <property type="entry name" value="Magnesium transport protein CorA, transmembrane region"/>
    <property type="match status" value="1"/>
</dbReference>
<dbReference type="PANTHER" id="PTHR46494">
    <property type="entry name" value="CORA FAMILY METAL ION TRANSPORTER (EUROFUNG)"/>
    <property type="match status" value="1"/>
</dbReference>
<gene>
    <name evidence="8 9" type="primary">corA</name>
    <name evidence="9" type="ORF">NBRC110019_09880</name>
</gene>
<evidence type="ECO:0000256" key="7">
    <source>
        <dbReference type="ARBA" id="ARBA00023136"/>
    </source>
</evidence>
<dbReference type="GO" id="GO:0000287">
    <property type="term" value="F:magnesium ion binding"/>
    <property type="evidence" value="ECO:0007669"/>
    <property type="project" value="TreeGrafter"/>
</dbReference>
<dbReference type="GO" id="GO:0015087">
    <property type="term" value="F:cobalt ion transmembrane transporter activity"/>
    <property type="evidence" value="ECO:0007669"/>
    <property type="project" value="UniProtKB-UniRule"/>
</dbReference>
<dbReference type="InterPro" id="IPR045863">
    <property type="entry name" value="CorA_TM1_TM2"/>
</dbReference>
<keyword evidence="3 8" id="KW-0813">Transport</keyword>
<protein>
    <recommendedName>
        <fullName evidence="8">Magnesium transport protein CorA</fullName>
    </recommendedName>
</protein>
<evidence type="ECO:0000256" key="4">
    <source>
        <dbReference type="ARBA" id="ARBA00022475"/>
    </source>
</evidence>
<accession>A0A9W6EU02</accession>
<dbReference type="PANTHER" id="PTHR46494:SF1">
    <property type="entry name" value="CORA FAMILY METAL ION TRANSPORTER (EUROFUNG)"/>
    <property type="match status" value="1"/>
</dbReference>
<dbReference type="Proteomes" id="UP001143545">
    <property type="component" value="Unassembled WGS sequence"/>
</dbReference>
<evidence type="ECO:0000256" key="1">
    <source>
        <dbReference type="ARBA" id="ARBA00004651"/>
    </source>
</evidence>
<comment type="similarity">
    <text evidence="2 8">Belongs to the CorA metal ion transporter (MIT) (TC 1.A.35) family.</text>
</comment>
<dbReference type="Pfam" id="PF01544">
    <property type="entry name" value="CorA"/>
    <property type="match status" value="1"/>
</dbReference>